<dbReference type="SMART" id="SM00042">
    <property type="entry name" value="CUB"/>
    <property type="match status" value="1"/>
</dbReference>
<dbReference type="Proteomes" id="UP000075920">
    <property type="component" value="Unassembled WGS sequence"/>
</dbReference>
<evidence type="ECO:0000256" key="4">
    <source>
        <dbReference type="ARBA" id="ARBA00022692"/>
    </source>
</evidence>
<keyword evidence="7" id="KW-0106">Calcium</keyword>
<dbReference type="CDD" id="cd00055">
    <property type="entry name" value="EGF_Lam"/>
    <property type="match status" value="3"/>
</dbReference>
<dbReference type="FunFam" id="2.60.120.290:FF:000023">
    <property type="entry name" value="Multiple epidermal growth factor-like domains 8"/>
    <property type="match status" value="1"/>
</dbReference>
<dbReference type="GO" id="GO:0048731">
    <property type="term" value="P:system development"/>
    <property type="evidence" value="ECO:0007669"/>
    <property type="project" value="UniProtKB-ARBA"/>
</dbReference>
<dbReference type="CDD" id="cd00041">
    <property type="entry name" value="CUB"/>
    <property type="match status" value="1"/>
</dbReference>
<keyword evidence="8 17" id="KW-1133">Transmembrane helix</keyword>
<dbReference type="FunFam" id="2.10.25.10:FF:000214">
    <property type="entry name" value="Multiple epidermal growth factor-like domains 8"/>
    <property type="match status" value="1"/>
</dbReference>
<dbReference type="GO" id="GO:0016020">
    <property type="term" value="C:membrane"/>
    <property type="evidence" value="ECO:0007669"/>
    <property type="project" value="UniProtKB-SubCell"/>
</dbReference>
<dbReference type="VEuPathDB" id="VectorBase:AMIN006093"/>
<feature type="disulfide bond" evidence="14">
    <location>
        <begin position="1322"/>
        <end position="1336"/>
    </location>
</feature>
<dbReference type="CDD" id="cd00054">
    <property type="entry name" value="EGF_CA"/>
    <property type="match status" value="1"/>
</dbReference>
<keyword evidence="11" id="KW-0325">Glycoprotein</keyword>
<dbReference type="InterPro" id="IPR000742">
    <property type="entry name" value="EGF"/>
</dbReference>
<evidence type="ECO:0000256" key="14">
    <source>
        <dbReference type="PROSITE-ProRule" id="PRU00460"/>
    </source>
</evidence>
<evidence type="ECO:0000256" key="11">
    <source>
        <dbReference type="ARBA" id="ARBA00023180"/>
    </source>
</evidence>
<dbReference type="SMART" id="SM00180">
    <property type="entry name" value="EGF_Lam"/>
    <property type="match status" value="4"/>
</dbReference>
<feature type="disulfide bond" evidence="14">
    <location>
        <begin position="1361"/>
        <end position="1370"/>
    </location>
</feature>
<dbReference type="Pfam" id="PF12947">
    <property type="entry name" value="EGF_3"/>
    <property type="match status" value="1"/>
</dbReference>
<feature type="compositionally biased region" description="Basic residues" evidence="16">
    <location>
        <begin position="2812"/>
        <end position="2821"/>
    </location>
</feature>
<evidence type="ECO:0000259" key="20">
    <source>
        <dbReference type="PROSITE" id="PS50026"/>
    </source>
</evidence>
<protein>
    <recommendedName>
        <fullName evidence="24">Multiple epidermal growth factor-like domains protein 8</fullName>
    </recommendedName>
</protein>
<evidence type="ECO:0000256" key="8">
    <source>
        <dbReference type="ARBA" id="ARBA00022989"/>
    </source>
</evidence>
<feature type="transmembrane region" description="Helical" evidence="17">
    <location>
        <begin position="2742"/>
        <end position="2766"/>
    </location>
</feature>
<keyword evidence="4 17" id="KW-0812">Transmembrane</keyword>
<keyword evidence="5 18" id="KW-0732">Signal</keyword>
<evidence type="ECO:0000259" key="21">
    <source>
        <dbReference type="PROSITE" id="PS50027"/>
    </source>
</evidence>
<keyword evidence="2" id="KW-0880">Kelch repeat</keyword>
<evidence type="ECO:0000256" key="16">
    <source>
        <dbReference type="SAM" id="MobiDB-lite"/>
    </source>
</evidence>
<proteinExistence type="predicted"/>
<dbReference type="InterPro" id="IPR015915">
    <property type="entry name" value="Kelch-typ_b-propeller"/>
</dbReference>
<dbReference type="PROSITE" id="PS01187">
    <property type="entry name" value="EGF_CA"/>
    <property type="match status" value="1"/>
</dbReference>
<dbReference type="GO" id="GO:0005509">
    <property type="term" value="F:calcium ion binding"/>
    <property type="evidence" value="ECO:0007669"/>
    <property type="project" value="InterPro"/>
</dbReference>
<dbReference type="InterPro" id="IPR016201">
    <property type="entry name" value="PSI"/>
</dbReference>
<dbReference type="CDD" id="cd06503">
    <property type="entry name" value="ATP-synt_Fo_b"/>
    <property type="match status" value="1"/>
</dbReference>
<evidence type="ECO:0000259" key="19">
    <source>
        <dbReference type="PROSITE" id="PS01180"/>
    </source>
</evidence>
<evidence type="ECO:0000256" key="13">
    <source>
        <dbReference type="PROSITE-ProRule" id="PRU00076"/>
    </source>
</evidence>
<dbReference type="SMART" id="SM00181">
    <property type="entry name" value="EGF"/>
    <property type="match status" value="8"/>
</dbReference>
<evidence type="ECO:0000256" key="3">
    <source>
        <dbReference type="ARBA" id="ARBA00022536"/>
    </source>
</evidence>
<dbReference type="InterPro" id="IPR051568">
    <property type="entry name" value="LZTR1/Attractin"/>
</dbReference>
<feature type="compositionally biased region" description="Low complexity" evidence="16">
    <location>
        <begin position="2901"/>
        <end position="2915"/>
    </location>
</feature>
<dbReference type="Pfam" id="PF01437">
    <property type="entry name" value="PSI"/>
    <property type="match status" value="1"/>
</dbReference>
<dbReference type="SUPFAM" id="SSF57184">
    <property type="entry name" value="Growth factor receptor domain"/>
    <property type="match status" value="3"/>
</dbReference>
<dbReference type="SUPFAM" id="SSF57196">
    <property type="entry name" value="EGF/Laminin"/>
    <property type="match status" value="4"/>
</dbReference>
<feature type="domain" description="CUB" evidence="19">
    <location>
        <begin position="1391"/>
        <end position="1528"/>
    </location>
</feature>
<feature type="coiled-coil region" evidence="15">
    <location>
        <begin position="3059"/>
        <end position="3086"/>
    </location>
</feature>
<evidence type="ECO:0008006" key="24">
    <source>
        <dbReference type="Google" id="ProtNLM"/>
    </source>
</evidence>
<reference evidence="22" key="2">
    <citation type="submission" date="2020-05" db="UniProtKB">
        <authorList>
            <consortium name="EnsemblMetazoa"/>
        </authorList>
    </citation>
    <scope>IDENTIFICATION</scope>
    <source>
        <strain evidence="22">MINIMUS1</strain>
    </source>
</reference>
<keyword evidence="6" id="KW-0677">Repeat</keyword>
<feature type="domain" description="Laminin EGF-like" evidence="21">
    <location>
        <begin position="1339"/>
        <end position="1389"/>
    </location>
</feature>
<dbReference type="PROSITE" id="PS00022">
    <property type="entry name" value="EGF_1"/>
    <property type="match status" value="5"/>
</dbReference>
<dbReference type="Gene3D" id="2.120.10.80">
    <property type="entry name" value="Kelch-type beta propeller"/>
    <property type="match status" value="4"/>
</dbReference>
<dbReference type="SUPFAM" id="SSF117281">
    <property type="entry name" value="Kelch motif"/>
    <property type="match status" value="3"/>
</dbReference>
<keyword evidence="23" id="KW-1185">Reference proteome</keyword>
<feature type="coiled-coil region" evidence="15">
    <location>
        <begin position="3408"/>
        <end position="3449"/>
    </location>
</feature>
<feature type="domain" description="Laminin EGF-like" evidence="21">
    <location>
        <begin position="1292"/>
        <end position="1338"/>
    </location>
</feature>
<feature type="signal peptide" evidence="18">
    <location>
        <begin position="1"/>
        <end position="33"/>
    </location>
</feature>
<dbReference type="FunFam" id="2.10.25.10:FF:000191">
    <property type="entry name" value="Multiple epidermal growth factor-like domains 8"/>
    <property type="match status" value="1"/>
</dbReference>
<dbReference type="SUPFAM" id="SSF49854">
    <property type="entry name" value="Spermadhesin, CUB domain"/>
    <property type="match status" value="1"/>
</dbReference>
<evidence type="ECO:0000256" key="12">
    <source>
        <dbReference type="ARBA" id="ARBA00023292"/>
    </source>
</evidence>
<dbReference type="InterPro" id="IPR035914">
    <property type="entry name" value="Sperma_CUB_dom_sf"/>
</dbReference>
<dbReference type="InterPro" id="IPR056737">
    <property type="entry name" value="Beta-prop_ATRN-MKLN-like"/>
</dbReference>
<comment type="subcellular location">
    <subcellularLocation>
        <location evidence="1">Membrane</location>
        <topology evidence="1">Single-pass type I membrane protein</topology>
    </subcellularLocation>
</comment>
<feature type="disulfide bond" evidence="14">
    <location>
        <begin position="1373"/>
        <end position="1387"/>
    </location>
</feature>
<feature type="domain" description="Laminin EGF-like" evidence="21">
    <location>
        <begin position="2347"/>
        <end position="2395"/>
    </location>
</feature>
<dbReference type="STRING" id="112268.A0A182W6X1"/>
<dbReference type="SMART" id="SM00423">
    <property type="entry name" value="PSI"/>
    <property type="match status" value="9"/>
</dbReference>
<comment type="caution">
    <text evidence="13">Lacks conserved residue(s) required for the propagation of feature annotation.</text>
</comment>
<sequence>MAQYRIKWKMHTLVWLVLLQLVLPYVQVGLTLAKTQTRQSCDKSRRIFTQSYGEISDGPAGSNYTQDSHCEWLIRAQNDSQFITLKFRSMGTECSYDYIFIYDGDSFRSPLLGSFSGNTEPQHVIASSGSMLILLYSDTNYVLEGFRAEFSVTSCPNNCTGNGRCVDHACVCDRGWIGSDCSLDACPDRCGESEKRGTCSSDRCECSKDYLGQACGIHRSKPAPKEWHWMSNSKNGLPPRAAHTAVYYEPSDALYVFGGYNLNEVFDSLYVFRFDRNHWEDEWGIRVDQNYTEPSSEEEKYLRRTQFLEEESERLTREPNFLSNVIFTLSDNRTGIGYGEALSNGTRPAGRYGHAASTVGDGFVIFGGKLGTNGELANDLWLYNVSHNGGTWFERATESPTKPPALTRHTLTLAGEFLYVFGGAVEDGEFSSKLYRIKLHPDGPEADRWEEVIPRGGKSLDVRMVAHTTSYQRATNSLIVYGGLVANVARFSRLSERMFAFQLDHKHWAELQYPRTALHDGYAPRERAFHTTNIIGNYLIVFGGYSHKHNKEEICYDNQMYLYHLGCHSWINPEVLGPGPGSKYRYPKKQGVFAHAAAVRKGNTLLVVGGYHGNVNGDLLAYSLPLMLVVHDDVTFAPEAACPRHTSFNECLADLECGWCSADSVCYGRTIGANCTTNLQTTRCKGICSVLGDCHSCLVHGTSMLGEEGEVSHKAGKHLQSIAHKLGLDRCTWCVQNARCHHKDDNYGVCGEDTPSQKPGWWGTKGTEVTKPSECTSQDKRPGLTFLKYLHPMNMSMPDAVMIVNATMADFTSPPTNTPMEQQLGGQVVARLLGFIRFPPMTDQSMALLQACVSHADAVLRTVQVSTQPRRKGDTSPNAPLTTVFMETMMSTNITANDSVCGMVKWADRANILVDFKAQRNSRMGGYYSGGHHHHHHGHYPDLSKMSLQHFYGGGLQAFTFEFLEPYSNGTACGAYGNCLECLSDSSCGWCELTNGCLSRKANESELCRRDMDWRYLTIQPAHCSNCSNFVSCEQCIGHSGNQCEWWTEDATCARRGRSEAAVRTLDQCPIPCYLRTDCSACLNDRGRCVWCEATSQCFSFSVYTSEYQFGMCREWLDQTLPITAPPVIDQDGTSSPMVQQCKSCASNQNCSYCLRSLSCGWCYDMDNPINGVCMQGDFKHSSQGLCGKGQQLLLASSNTTEQPVRTSWAYAQCPDVDECELRLHDCHEQAECSNTHGSYSCKCRKGFFGDGVRYCRQTCYETCVHGHCSGAPDFRCVCDLGWTGVDCSVNCACNNHSTCLQGVGRCDQCLNWTEGEFCERCSPGSFGNATTEAGCQRCDCNGHGNVALGICDAKTGECYCQDYTEGLRCEVCNRNFYGDPKDGGQCYHQCASRGVLTQVGTQGLGSFQSYRSSWSGQETRECLWIVSPQGRAGGGAAGTTSSELRNAIIQIEIERDQMNVTCGENAVYVYDGLPDLTGVAQQKQLIAVFCKEERGSWIAEARSGHLTVHFMKGPSTEQGFNAIYSVLSCAEASCQRPYLCSDDGRCVCPKGFTGPKCMMRICPSDCNEESKRGTCDNAYGRCICAPGYGGDDCSLAVKHSSVIFTELFNSYLVSESFEHLRKTLPRFGHSLVADRRGSLWMFGGYSLSHGPLNDIRQFDTKNNTWMQVTVDSSPEDRMPQGRYYHAAEIIGSRQAIYVYGGLSRNGTLDDLWQFGLQTQRWSLVVPQNDTRPPALAGHTLTAAGREELLLLIGGYTIGRGLQGYVWLFNITTASWSMVATHGSSPGGIYGHTAVYHAPSSAVYVYGGVRKLPDGSESSVSKRLYAFSIPTRRWTELPSFIYHGAEYVPPARYLHSAVATEHYMVVYGGRAAGNGSVSLAHEETMVAYVYRCNQWVRLAKDAEKVVGSYEYTYAQAMAQDPEGGSIYVVAGWDGSNHCKVTRIDLPVDMCELWSSSKYQCRQYSGCSFCSVKGIPGESPSHCYSVGGSYHACEGYNGTIAFNSGSNCDSEWVGRRACASFKTCSTCLASYPLHGETESPCKWCPECHPLESCVERSVDCGTHNGCTANQTAIIAQDECPGILGRGCVAEDCESCGTMPGCSWEQEQNRLEYRCREMDIAEVAVLKNDTHGLSCPLPCSAFKNCSSCVKHSSRTSECLWSTQLNECISPTFQPLYCSGGICGLVVRPNDPQHCPEPCASFTQCSNCLRHAYCGWCSRNGTDGDGVCTEGSVDGPANHPAGSTCAAIYQTRSKTPANATEPFGWNYFKCPPENECSNGHHNCNAKSQRCVDHLHGYECVCAPGYNSSSLGDGGVCLPVCSQGCVRGACTEPDVCRCDFGYVGANCSIQCQCNGHSNCSGADQLDRCGQCHNNTMGPQCDKCLPFYVGDPRNSGTCVPCVQYCNGQTDLCIARDQEAMLRNLTRAELKQLVTEGPMGDAICLGCGNYTDGDQCETCVPGYFRKSATPGKACSPCECNGHGDMCDPMTGEKCNCGNNTESDNTCSSKGKNHAFNCWSLQCTKCRDSYSGRPNNGRQCYKHITVESRMCFDAKTIDECKIKPQPLKPGQTVFFVIQPRYMNVDIRFIVDVTQGELDFYMSPTDESFIVQTNVTTGHHDILLDRRYVWMQERLTTVRPNTVYEPLQPLNIEASDVPLAGEKNSPVCGGTLNDHFYVLDRTAHDLITYQTLHRCKSLLRVFGLKNRLVVTLPHTVHALGQTKFYIALRARPGTAASYGLVFFRQDQLHIHLFVFFSVFFSCFFLFLAICVLEWKAKQAADMRRARRRHVVEMLHMAKRPFGRVNLSLEGPSEGTITPAPHRRRGRTSKHSTGSAGSNAMNAHGHHHHHHHHHHQQQHHLQQPDIGPIALEPTADNYAAVGTVFVRLPGKQKSQITLALASALIIMGRTSGGSHPSHSRPTGSGHHRRRSSPGGGSVCHASPRQHPLHYYNQQQQQQQQQPVQHMHRGEPADVVGPLAERQPFIEVHHEQVPLQPLAPNRERHVVMSTHPSTISFAEQHATDLLGSIIAQMPTVPSGELDPVQSPTDDKPSANRSASVAAIQQSKRLAKLKQKLDRQNNFMVELKRKIREKEAMKPKADCDREELAFLRNRLKKEAELQHKLLADVTAEMRHEGNQWQPIVLCPDKLDEYCANPWTIGSVPVDEDKRFSLDSTLSALSSEEQVGGTSDCTNAKMVNRFEKELMNRDRVIEILQSRLDRLSADVHKVRRDNDTILDRHPKPIVPITPRFCETDMMHRLEFYRTNTETLGQNLEEMGKALHSIQKELGPMGETECSVRTACAKSSPSMCDKTPSKRTVSCQQTSGGDETPTVCMLDDSCPKRDSFPLICPKDAPSQKQYAMLLTEYTKKTTECRQLCERLAKVQAGPTDPSPEDTEREVLSKRCMELLDEQDEFRVLIREQANQLDDYRARYLVAQQQVEEQRLQMGKLQVTNQRVEKQINFEIEQIKRKFQDKLRNLTPYPRLLEDEKANCEKLKQSNETLFAELERSLRQVKVLEDRLKQVHVAKDSEVKQALQQAQTELEHVQSQCDRVVKEKQQAEEEALRWQRELDELRAESAKIIERANQRVEKEREAAQKKYRQLESELAQCRAEASFTIGNREQALREMHSQIKVLSGSFDDAQLQIRSLRNQLAYLQNEKLVCLA</sequence>
<evidence type="ECO:0000256" key="17">
    <source>
        <dbReference type="SAM" id="Phobius"/>
    </source>
</evidence>
<dbReference type="PROSITE" id="PS50027">
    <property type="entry name" value="EGF_LAM_2"/>
    <property type="match status" value="3"/>
</dbReference>
<keyword evidence="9 17" id="KW-0472">Membrane</keyword>
<dbReference type="InterPro" id="IPR018097">
    <property type="entry name" value="EGF_Ca-bd_CS"/>
</dbReference>
<feature type="compositionally biased region" description="Polar residues" evidence="16">
    <location>
        <begin position="2822"/>
        <end position="2832"/>
    </location>
</feature>
<evidence type="ECO:0000256" key="6">
    <source>
        <dbReference type="ARBA" id="ARBA00022737"/>
    </source>
</evidence>
<dbReference type="InterPro" id="IPR002049">
    <property type="entry name" value="LE_dom"/>
</dbReference>
<dbReference type="PROSITE" id="PS00010">
    <property type="entry name" value="ASX_HYDROXYL"/>
    <property type="match status" value="1"/>
</dbReference>
<reference evidence="23" key="1">
    <citation type="submission" date="2013-03" db="EMBL/GenBank/DDBJ databases">
        <title>The Genome Sequence of Anopheles minimus MINIMUS1.</title>
        <authorList>
            <consortium name="The Broad Institute Genomics Platform"/>
            <person name="Neafsey D.E."/>
            <person name="Walton C."/>
            <person name="Walker B."/>
            <person name="Young S.K."/>
            <person name="Zeng Q."/>
            <person name="Gargeya S."/>
            <person name="Fitzgerald M."/>
            <person name="Haas B."/>
            <person name="Abouelleil A."/>
            <person name="Allen A.W."/>
            <person name="Alvarado L."/>
            <person name="Arachchi H.M."/>
            <person name="Berlin A.M."/>
            <person name="Chapman S.B."/>
            <person name="Gainer-Dewar J."/>
            <person name="Goldberg J."/>
            <person name="Griggs A."/>
            <person name="Gujja S."/>
            <person name="Hansen M."/>
            <person name="Howarth C."/>
            <person name="Imamovic A."/>
            <person name="Ireland A."/>
            <person name="Larimer J."/>
            <person name="McCowan C."/>
            <person name="Murphy C."/>
            <person name="Pearson M."/>
            <person name="Poon T.W."/>
            <person name="Priest M."/>
            <person name="Roberts A."/>
            <person name="Saif S."/>
            <person name="Shea T."/>
            <person name="Sisk P."/>
            <person name="Sykes S."/>
            <person name="Wortman J."/>
            <person name="Nusbaum C."/>
            <person name="Birren B."/>
        </authorList>
    </citation>
    <scope>NUCLEOTIDE SEQUENCE [LARGE SCALE GENOMIC DNA]</scope>
    <source>
        <strain evidence="23">MINIMUS1</strain>
    </source>
</reference>
<dbReference type="PANTHER" id="PTHR46376:SF2">
    <property type="entry name" value="DISTRACTED, ISOFORM B"/>
    <property type="match status" value="1"/>
</dbReference>
<evidence type="ECO:0000256" key="10">
    <source>
        <dbReference type="ARBA" id="ARBA00023157"/>
    </source>
</evidence>
<dbReference type="PROSITE" id="PS50026">
    <property type="entry name" value="EGF_3"/>
    <property type="match status" value="2"/>
</dbReference>
<dbReference type="PROSITE" id="PS01186">
    <property type="entry name" value="EGF_2"/>
    <property type="match status" value="4"/>
</dbReference>
<dbReference type="Gene3D" id="2.10.25.10">
    <property type="entry name" value="Laminin"/>
    <property type="match status" value="8"/>
</dbReference>
<dbReference type="FunFam" id="2.10.25.10:FF:000202">
    <property type="entry name" value="Multiple epidermal growth factor-like domains 8"/>
    <property type="match status" value="1"/>
</dbReference>
<dbReference type="Pfam" id="PF00431">
    <property type="entry name" value="CUB"/>
    <property type="match status" value="1"/>
</dbReference>
<dbReference type="Pfam" id="PF00053">
    <property type="entry name" value="EGF_laminin"/>
    <property type="match status" value="2"/>
</dbReference>
<evidence type="ECO:0000256" key="9">
    <source>
        <dbReference type="ARBA" id="ARBA00023136"/>
    </source>
</evidence>
<dbReference type="InterPro" id="IPR024731">
    <property type="entry name" value="NELL2-like_EGF"/>
</dbReference>
<feature type="coiled-coil region" evidence="15">
    <location>
        <begin position="3475"/>
        <end position="3602"/>
    </location>
</feature>
<feature type="disulfide bond" evidence="14">
    <location>
        <begin position="1310"/>
        <end position="1319"/>
    </location>
</feature>
<dbReference type="PROSITE" id="PS01248">
    <property type="entry name" value="EGF_LAM_1"/>
    <property type="match status" value="3"/>
</dbReference>
<feature type="domain" description="EGF-like" evidence="20">
    <location>
        <begin position="1526"/>
        <end position="1559"/>
    </location>
</feature>
<evidence type="ECO:0000313" key="23">
    <source>
        <dbReference type="Proteomes" id="UP000075920"/>
    </source>
</evidence>
<dbReference type="Gene3D" id="2.60.120.290">
    <property type="entry name" value="Spermadhesin, CUB domain"/>
    <property type="match status" value="2"/>
</dbReference>
<name>A0A182W6X1_9DIPT</name>
<dbReference type="InterPro" id="IPR000859">
    <property type="entry name" value="CUB_dom"/>
</dbReference>
<dbReference type="FunFam" id="2.10.25.10:FF:001073">
    <property type="entry name" value="AGAP008185-PA"/>
    <property type="match status" value="1"/>
</dbReference>
<evidence type="ECO:0000256" key="15">
    <source>
        <dbReference type="SAM" id="Coils"/>
    </source>
</evidence>
<evidence type="ECO:0000256" key="2">
    <source>
        <dbReference type="ARBA" id="ARBA00022441"/>
    </source>
</evidence>
<feature type="domain" description="CUB" evidence="19">
    <location>
        <begin position="41"/>
        <end position="153"/>
    </location>
</feature>
<accession>A0A182W6X1</accession>
<keyword evidence="12 14" id="KW-0424">Laminin EGF-like domain</keyword>
<dbReference type="InterPro" id="IPR056863">
    <property type="entry name" value="LMN_ATRN_NET-like_EGF"/>
</dbReference>
<dbReference type="InterPro" id="IPR001881">
    <property type="entry name" value="EGF-like_Ca-bd_dom"/>
</dbReference>
<feature type="region of interest" description="Disordered" evidence="16">
    <location>
        <begin position="2901"/>
        <end position="2935"/>
    </location>
</feature>
<dbReference type="SMART" id="SM00179">
    <property type="entry name" value="EGF_CA"/>
    <property type="match status" value="2"/>
</dbReference>
<feature type="domain" description="EGF-like" evidence="20">
    <location>
        <begin position="1216"/>
        <end position="1257"/>
    </location>
</feature>
<keyword evidence="10 13" id="KW-1015">Disulfide bond</keyword>
<evidence type="ECO:0000313" key="22">
    <source>
        <dbReference type="EnsemblMetazoa" id="AMIN006093-PA"/>
    </source>
</evidence>
<evidence type="ECO:0000256" key="7">
    <source>
        <dbReference type="ARBA" id="ARBA00022837"/>
    </source>
</evidence>
<dbReference type="InterPro" id="IPR000152">
    <property type="entry name" value="EGF-type_Asp/Asn_hydroxyl_site"/>
</dbReference>
<feature type="disulfide bond" evidence="13">
    <location>
        <begin position="1549"/>
        <end position="1558"/>
    </location>
</feature>
<evidence type="ECO:0000256" key="18">
    <source>
        <dbReference type="SAM" id="SignalP"/>
    </source>
</evidence>
<feature type="chain" id="PRO_5008140858" description="Multiple epidermal growth factor-like domains protein 8" evidence="18">
    <location>
        <begin position="34"/>
        <end position="3654"/>
    </location>
</feature>
<dbReference type="GO" id="GO:0005794">
    <property type="term" value="C:Golgi apparatus"/>
    <property type="evidence" value="ECO:0007669"/>
    <property type="project" value="TreeGrafter"/>
</dbReference>
<dbReference type="GO" id="GO:0048513">
    <property type="term" value="P:animal organ development"/>
    <property type="evidence" value="ECO:0007669"/>
    <property type="project" value="UniProtKB-ARBA"/>
</dbReference>
<organism evidence="22 23">
    <name type="scientific">Anopheles minimus</name>
    <dbReference type="NCBI Taxonomy" id="112268"/>
    <lineage>
        <taxon>Eukaryota</taxon>
        <taxon>Metazoa</taxon>
        <taxon>Ecdysozoa</taxon>
        <taxon>Arthropoda</taxon>
        <taxon>Hexapoda</taxon>
        <taxon>Insecta</taxon>
        <taxon>Pterygota</taxon>
        <taxon>Neoptera</taxon>
        <taxon>Endopterygota</taxon>
        <taxon>Diptera</taxon>
        <taxon>Nematocera</taxon>
        <taxon>Culicoidea</taxon>
        <taxon>Culicidae</taxon>
        <taxon>Anophelinae</taxon>
        <taxon>Anopheles</taxon>
    </lineage>
</organism>
<dbReference type="InterPro" id="IPR049883">
    <property type="entry name" value="NOTCH1_EGF-like"/>
</dbReference>
<feature type="compositionally biased region" description="Basic residues" evidence="16">
    <location>
        <begin position="2835"/>
        <end position="2849"/>
    </location>
</feature>
<dbReference type="Pfam" id="PF24981">
    <property type="entry name" value="Beta-prop_ATRN-LZTR1"/>
    <property type="match status" value="2"/>
</dbReference>
<evidence type="ECO:0000256" key="1">
    <source>
        <dbReference type="ARBA" id="ARBA00004479"/>
    </source>
</evidence>
<evidence type="ECO:0000256" key="5">
    <source>
        <dbReference type="ARBA" id="ARBA00022729"/>
    </source>
</evidence>
<feature type="region of interest" description="Disordered" evidence="16">
    <location>
        <begin position="3026"/>
        <end position="3048"/>
    </location>
</feature>
<dbReference type="PANTHER" id="PTHR46376">
    <property type="entry name" value="LEUCINE-ZIPPER-LIKE TRANSCRIPTIONAL REGULATOR 1"/>
    <property type="match status" value="1"/>
</dbReference>
<dbReference type="InterPro" id="IPR002165">
    <property type="entry name" value="Plexin_repeat"/>
</dbReference>
<dbReference type="EnsemblMetazoa" id="AMIN006093-RA">
    <property type="protein sequence ID" value="AMIN006093-PA"/>
    <property type="gene ID" value="AMIN006093"/>
</dbReference>
<keyword evidence="3 13" id="KW-0245">EGF-like domain</keyword>
<dbReference type="InterPro" id="IPR009030">
    <property type="entry name" value="Growth_fac_rcpt_cys_sf"/>
</dbReference>
<dbReference type="PRINTS" id="PR00011">
    <property type="entry name" value="EGFLAMININ"/>
</dbReference>
<feature type="disulfide bond" evidence="14">
    <location>
        <begin position="2379"/>
        <end position="2393"/>
    </location>
</feature>
<dbReference type="PROSITE" id="PS01180">
    <property type="entry name" value="CUB"/>
    <property type="match status" value="2"/>
</dbReference>
<keyword evidence="15" id="KW-0175">Coiled coil</keyword>
<feature type="disulfide bond" evidence="14">
    <location>
        <begin position="2367"/>
        <end position="2376"/>
    </location>
</feature>
<dbReference type="Pfam" id="PF07645">
    <property type="entry name" value="EGF_CA"/>
    <property type="match status" value="1"/>
</dbReference>
<dbReference type="Pfam" id="PF24973">
    <property type="entry name" value="EGF_LMN_ATRN"/>
    <property type="match status" value="2"/>
</dbReference>
<feature type="region of interest" description="Disordered" evidence="16">
    <location>
        <begin position="2797"/>
        <end position="2861"/>
    </location>
</feature>